<dbReference type="Pfam" id="PF00621">
    <property type="entry name" value="RhoGEF"/>
    <property type="match status" value="1"/>
</dbReference>
<dbReference type="STRING" id="698492.A0A0E9NPJ8"/>
<dbReference type="Pfam" id="PF00780">
    <property type="entry name" value="CNH"/>
    <property type="match status" value="1"/>
</dbReference>
<dbReference type="Pfam" id="PF15405">
    <property type="entry name" value="PH_5"/>
    <property type="match status" value="1"/>
</dbReference>
<dbReference type="InterPro" id="IPR035899">
    <property type="entry name" value="DBL_dom_sf"/>
</dbReference>
<keyword evidence="8" id="KW-1185">Reference proteome</keyword>
<feature type="region of interest" description="Disordered" evidence="3">
    <location>
        <begin position="986"/>
        <end position="1031"/>
    </location>
</feature>
<evidence type="ECO:0000256" key="3">
    <source>
        <dbReference type="SAM" id="MobiDB-lite"/>
    </source>
</evidence>
<dbReference type="PROSITE" id="PS50003">
    <property type="entry name" value="PH_DOMAIN"/>
    <property type="match status" value="1"/>
</dbReference>
<feature type="compositionally biased region" description="Polar residues" evidence="3">
    <location>
        <begin position="305"/>
        <end position="314"/>
    </location>
</feature>
<dbReference type="PROSITE" id="PS50010">
    <property type="entry name" value="DH_2"/>
    <property type="match status" value="1"/>
</dbReference>
<dbReference type="SUPFAM" id="SSF50729">
    <property type="entry name" value="PH domain-like"/>
    <property type="match status" value="1"/>
</dbReference>
<dbReference type="EMBL" id="BACD03000053">
    <property type="protein sequence ID" value="GAO51802.1"/>
    <property type="molecule type" value="Genomic_DNA"/>
</dbReference>
<comment type="caution">
    <text evidence="7">The sequence shown here is derived from an EMBL/GenBank/DDBJ whole genome shotgun (WGS) entry which is preliminary data.</text>
</comment>
<sequence>MTSILREPEAWWCSNSHHTAVDSVECPSATAALYFDVAPITRTWVCRIGESNCVGLYGLGQLEEVQEFTDWRGTKSVRLWEFIGAGFLSRNSPVQRLLCSADVKSLRHWGINQAEQHALLPDCCGTVSGPSILRLIQSRRRLTHRIQSRRTLCLSSGCISPLARPCTPAEHDAMSQRPLPPPPIPPKIPLHQRYPSEYQYHEQYPHTIPEHEQHPSFQEERPFEDAHHYYEVPFDEHGSYGEASAPAHPMQKPLPPPPRQGYGRSSVHDTRAGFPEERLERERSVHLHPLPPAPGHGQHEAYDNDSYSSGQTPQFEYPAYQSQPHSPQYSSPLSPSYSFRLSPGLPMPSSLNNPTYQYPSPEPPSPAESTYSWGSTPSNSTAQEYLAYARAGYTGHEHGRTQHSSSFSYAVDGRTHIGAIGAVGAPGPAPLRAHSDASWRRPPPPPPHRIAPETPGEVTQGARIDRWATTGGSSSTAGGTLGPRPSLPMSTSMAKLDLPEIPGTQKPLSSAEYKLCTEPWALSALSLWASLILPGALTRKDVEAALTGLFTHTVPTLSEREAGRMAAMVAGEFVKGGGLECVDVGSGVYRFNTKGEGVEQGVVAGITGGGCYSPGCGKMVDGNYQSPGRCYSPRCSRTLNKLRAAPVAEVGLETEKDWATFYGVDVEELKKTGISEKEIKRQNLIHELISFQVDYVANLKNILMDLFQTELMRSVGVIPGNELDGFVRAVFGNVRAVYEIHVRVLLPRLQARQKEQGPVIAMIGDIVHDFINGARVPYLTYVPGQRTADYKVRRELVRNARFKEWLKRFEDVNKGKMKRLDFLGWLLNPVQHIMRFGLLLQDILKKTDVSNPDWDLLGSAVEEVGALTRLADAKVDVVSKKLDLYRLSDELLHLYKNGEKSDLKLGESERRILHRGELQRLSRSELAWLPIHAILLDNYLIMAKAQKNNLGTALEMHKKPIPIDLLSIEYSSQETVRKSKLGMMGSTTVKDSGLQSPTTTTGFRRPSLKGKHTHSASTVSDESEHTLHRPQMVHSATVIPEKPLRKTDMAPLVTTISNKEGDRTIYPFALKHAGCNGGEFQLFAESAQARAIWIEKIRLAKEARAEMLHKHATEPFDLHILAYRLFRPLPTFNGGEGGGRESILVKGSRVDQAVNEAKANGTYSSSQNPPRGQQSITCATTFIAPGGVKLLALGTTSGVWLGDLAKSGKTVSNWRQCLSVPASVCQMAALEEFESFIVLHKNTGAASSLLAYKIEEFIAPLSGISKVGQKLSTSSNDIGFFHVTLMKDRTLVIYKKRKGIESTFKMMEPVVSRAETKKKHWYGKNKNMPETFRVFDEFYVPSDCFGIHCFQKVISIRCPKGFELLGLETMHSVQSLPTKETLKDEQKSIIDGKPLGMFKQDDGFVLTYEKGAVYIDKYGGIAQGRPYFRWAGRPNSVTMHGTYIIAFASDFVEIRNAEDGLLRQIIQGRNIKWLQEETGNEKENVMFVMEDPELRGYQVVVQLDLVRGNKSCDTEI</sequence>
<feature type="region of interest" description="Disordered" evidence="3">
    <location>
        <begin position="236"/>
        <end position="271"/>
    </location>
</feature>
<proteinExistence type="predicted"/>
<dbReference type="PROSITE" id="PS50219">
    <property type="entry name" value="CNH"/>
    <property type="match status" value="1"/>
</dbReference>
<reference evidence="7 8" key="1">
    <citation type="journal article" date="2011" name="J. Gen. Appl. Microbiol.">
        <title>Draft genome sequencing of the enigmatic yeast Saitoella complicata.</title>
        <authorList>
            <person name="Nishida H."/>
            <person name="Hamamoto M."/>
            <person name="Sugiyama J."/>
        </authorList>
    </citation>
    <scope>NUCLEOTIDE SEQUENCE [LARGE SCALE GENOMIC DNA]</scope>
    <source>
        <strain evidence="7 8">NRRL Y-17804</strain>
    </source>
</reference>
<dbReference type="InterPro" id="IPR057283">
    <property type="entry name" value="RGF3_WH"/>
</dbReference>
<gene>
    <name evidence="7" type="ORF">G7K_5893-t1</name>
</gene>
<dbReference type="Pfam" id="PF23582">
    <property type="entry name" value="WHD_RGF3"/>
    <property type="match status" value="1"/>
</dbReference>
<dbReference type="InterPro" id="IPR001849">
    <property type="entry name" value="PH_domain"/>
</dbReference>
<evidence type="ECO:0000259" key="6">
    <source>
        <dbReference type="PROSITE" id="PS50219"/>
    </source>
</evidence>
<dbReference type="SMART" id="SM00036">
    <property type="entry name" value="CNH"/>
    <property type="match status" value="1"/>
</dbReference>
<dbReference type="Gene3D" id="1.20.900.10">
    <property type="entry name" value="Dbl homology (DH) domain"/>
    <property type="match status" value="1"/>
</dbReference>
<evidence type="ECO:0000256" key="1">
    <source>
        <dbReference type="ARBA" id="ARBA00022553"/>
    </source>
</evidence>
<dbReference type="SMART" id="SM00233">
    <property type="entry name" value="PH"/>
    <property type="match status" value="1"/>
</dbReference>
<dbReference type="Proteomes" id="UP000033140">
    <property type="component" value="Unassembled WGS sequence"/>
</dbReference>
<dbReference type="InterPro" id="IPR000219">
    <property type="entry name" value="DH_dom"/>
</dbReference>
<dbReference type="SMART" id="SM00325">
    <property type="entry name" value="RhoGEF"/>
    <property type="match status" value="1"/>
</dbReference>
<dbReference type="PANTHER" id="PTHR46572:SF1">
    <property type="entry name" value="RHO1 GUANINE NUCLEOTIDE EXCHANGE FACTOR TUS1"/>
    <property type="match status" value="1"/>
</dbReference>
<feature type="region of interest" description="Disordered" evidence="3">
    <location>
        <begin position="422"/>
        <end position="458"/>
    </location>
</feature>
<dbReference type="SUPFAM" id="SSF48065">
    <property type="entry name" value="DBL homology domain (DH-domain)"/>
    <property type="match status" value="1"/>
</dbReference>
<evidence type="ECO:0000259" key="5">
    <source>
        <dbReference type="PROSITE" id="PS50010"/>
    </source>
</evidence>
<keyword evidence="1" id="KW-0597">Phosphoprotein</keyword>
<name>A0A0E9NPJ8_SAICN</name>
<protein>
    <recommendedName>
        <fullName evidence="9">DH domain-containing protein</fullName>
    </recommendedName>
</protein>
<evidence type="ECO:0000313" key="8">
    <source>
        <dbReference type="Proteomes" id="UP000033140"/>
    </source>
</evidence>
<evidence type="ECO:0008006" key="9">
    <source>
        <dbReference type="Google" id="ProtNLM"/>
    </source>
</evidence>
<feature type="domain" description="CNH" evidence="6">
    <location>
        <begin position="1173"/>
        <end position="1481"/>
    </location>
</feature>
<evidence type="ECO:0000259" key="4">
    <source>
        <dbReference type="PROSITE" id="PS50003"/>
    </source>
</evidence>
<dbReference type="InterPro" id="IPR011993">
    <property type="entry name" value="PH-like_dom_sf"/>
</dbReference>
<dbReference type="InterPro" id="IPR052233">
    <property type="entry name" value="Rho-type_GEFs"/>
</dbReference>
<feature type="compositionally biased region" description="Low complexity" evidence="3">
    <location>
        <begin position="317"/>
        <end position="338"/>
    </location>
</feature>
<feature type="domain" description="PH" evidence="4">
    <location>
        <begin position="911"/>
        <end position="1102"/>
    </location>
</feature>
<keyword evidence="2" id="KW-0344">Guanine-nucleotide releasing factor</keyword>
<dbReference type="Gene3D" id="2.30.29.30">
    <property type="entry name" value="Pleckstrin-homology domain (PH domain)/Phosphotyrosine-binding domain (PTB)"/>
    <property type="match status" value="1"/>
</dbReference>
<dbReference type="InterPro" id="IPR001180">
    <property type="entry name" value="CNH_dom"/>
</dbReference>
<feature type="compositionally biased region" description="Polar residues" evidence="3">
    <location>
        <begin position="986"/>
        <end position="1002"/>
    </location>
</feature>
<dbReference type="InterPro" id="IPR041675">
    <property type="entry name" value="PH_5"/>
</dbReference>
<evidence type="ECO:0000256" key="2">
    <source>
        <dbReference type="ARBA" id="ARBA00022658"/>
    </source>
</evidence>
<dbReference type="OMA" id="HEIITWE"/>
<dbReference type="GO" id="GO:0005085">
    <property type="term" value="F:guanyl-nucleotide exchange factor activity"/>
    <property type="evidence" value="ECO:0007669"/>
    <property type="project" value="UniProtKB-KW"/>
</dbReference>
<reference evidence="7 8" key="3">
    <citation type="journal article" date="2015" name="Genome Announc.">
        <title>Draft Genome Sequence of the Archiascomycetous Yeast Saitoella complicata.</title>
        <authorList>
            <person name="Yamauchi K."/>
            <person name="Kondo S."/>
            <person name="Hamamoto M."/>
            <person name="Takahashi Y."/>
            <person name="Ogura Y."/>
            <person name="Hayashi T."/>
            <person name="Nishida H."/>
        </authorList>
    </citation>
    <scope>NUCLEOTIDE SEQUENCE [LARGE SCALE GENOMIC DNA]</scope>
    <source>
        <strain evidence="7 8">NRRL Y-17804</strain>
    </source>
</reference>
<feature type="region of interest" description="Disordered" evidence="3">
    <location>
        <begin position="287"/>
        <end position="376"/>
    </location>
</feature>
<reference evidence="7 8" key="2">
    <citation type="journal article" date="2014" name="J. Gen. Appl. Microbiol.">
        <title>The early diverging ascomycetous budding yeast Saitoella complicata has three histone deacetylases belonging to the Clr6, Hos2, and Rpd3 lineages.</title>
        <authorList>
            <person name="Nishida H."/>
            <person name="Matsumoto T."/>
            <person name="Kondo S."/>
            <person name="Hamamoto M."/>
            <person name="Yoshikawa H."/>
        </authorList>
    </citation>
    <scope>NUCLEOTIDE SEQUENCE [LARGE SCALE GENOMIC DNA]</scope>
    <source>
        <strain evidence="7 8">NRRL Y-17804</strain>
    </source>
</reference>
<dbReference type="PANTHER" id="PTHR46572">
    <property type="entry name" value="RHO1 GDP-GTP EXCHANGE PROTEIN 1-RELATED"/>
    <property type="match status" value="1"/>
</dbReference>
<evidence type="ECO:0000313" key="7">
    <source>
        <dbReference type="EMBL" id="GAO51802.1"/>
    </source>
</evidence>
<accession>A0A0E9NPJ8</accession>
<organism evidence="7 8">
    <name type="scientific">Saitoella complicata (strain BCRC 22490 / CBS 7301 / JCM 7358 / NBRC 10748 / NRRL Y-17804)</name>
    <dbReference type="NCBI Taxonomy" id="698492"/>
    <lineage>
        <taxon>Eukaryota</taxon>
        <taxon>Fungi</taxon>
        <taxon>Dikarya</taxon>
        <taxon>Ascomycota</taxon>
        <taxon>Taphrinomycotina</taxon>
        <taxon>Taphrinomycotina incertae sedis</taxon>
        <taxon>Saitoella</taxon>
    </lineage>
</organism>
<feature type="domain" description="DH" evidence="5">
    <location>
        <begin position="680"/>
        <end position="874"/>
    </location>
</feature>